<keyword evidence="2" id="KW-1185">Reference proteome</keyword>
<protein>
    <recommendedName>
        <fullName evidence="3">DDX10</fullName>
    </recommendedName>
</protein>
<organism evidence="1 2">
    <name type="scientific">Bambusicola thoracicus</name>
    <name type="common">Chinese bamboo-partridge</name>
    <name type="synonym">Perdix thoracica</name>
    <dbReference type="NCBI Taxonomy" id="9083"/>
    <lineage>
        <taxon>Eukaryota</taxon>
        <taxon>Metazoa</taxon>
        <taxon>Chordata</taxon>
        <taxon>Craniata</taxon>
        <taxon>Vertebrata</taxon>
        <taxon>Euteleostomi</taxon>
        <taxon>Archelosauria</taxon>
        <taxon>Archosauria</taxon>
        <taxon>Dinosauria</taxon>
        <taxon>Saurischia</taxon>
        <taxon>Theropoda</taxon>
        <taxon>Coelurosauria</taxon>
        <taxon>Aves</taxon>
        <taxon>Neognathae</taxon>
        <taxon>Galloanserae</taxon>
        <taxon>Galliformes</taxon>
        <taxon>Phasianidae</taxon>
        <taxon>Perdicinae</taxon>
        <taxon>Bambusicola</taxon>
    </lineage>
</organism>
<evidence type="ECO:0000313" key="2">
    <source>
        <dbReference type="Proteomes" id="UP000237246"/>
    </source>
</evidence>
<dbReference type="AlphaFoldDB" id="A0A2P4SJM4"/>
<accession>A0A2P4SJM4</accession>
<name>A0A2P4SJM4_BAMTH</name>
<reference evidence="1 2" key="1">
    <citation type="submission" date="2018-01" db="EMBL/GenBank/DDBJ databases">
        <title>Comparison of the Chinese Bamboo Partridge and Red Junglefowl genome sequences highlights the importance of demography in genome evolution.</title>
        <authorList>
            <person name="Tiley G.P."/>
            <person name="Kimball R.T."/>
            <person name="Braun E.L."/>
            <person name="Burleigh J.G."/>
        </authorList>
    </citation>
    <scope>NUCLEOTIDE SEQUENCE [LARGE SCALE GENOMIC DNA]</scope>
    <source>
        <strain evidence="1">RTK389</strain>
        <tissue evidence="1">Blood</tissue>
    </source>
</reference>
<feature type="non-terminal residue" evidence="1">
    <location>
        <position position="1"/>
    </location>
</feature>
<proteinExistence type="predicted"/>
<dbReference type="EMBL" id="PPHD01042281">
    <property type="protein sequence ID" value="POI24302.1"/>
    <property type="molecule type" value="Genomic_DNA"/>
</dbReference>
<sequence>NASNSKMKKKTTKTQEAKKILKKKFKVNTRIVFTEDGELVQQWPPVQKSGLAKADEEDDASGINLDKVREMLREEDKFDKEEYRKKIKEKHRTLMIKCFINWSVSTSSSS</sequence>
<evidence type="ECO:0008006" key="3">
    <source>
        <dbReference type="Google" id="ProtNLM"/>
    </source>
</evidence>
<comment type="caution">
    <text evidence="1">The sequence shown here is derived from an EMBL/GenBank/DDBJ whole genome shotgun (WGS) entry which is preliminary data.</text>
</comment>
<evidence type="ECO:0000313" key="1">
    <source>
        <dbReference type="EMBL" id="POI24302.1"/>
    </source>
</evidence>
<dbReference type="Proteomes" id="UP000237246">
    <property type="component" value="Unassembled WGS sequence"/>
</dbReference>
<dbReference type="OrthoDB" id="10259640at2759"/>
<gene>
    <name evidence="1" type="ORF">CIB84_011948</name>
</gene>